<evidence type="ECO:0000313" key="8">
    <source>
        <dbReference type="EMBL" id="MBD0825451.1"/>
    </source>
</evidence>
<sequence length="467" mass="52560">MKNILFKLAMGISIVLLSSCDSYTDFTPKGRKIVQTQGDLELLANKQYSGFDFTMLSILINDHYPQSRDIPFILTGNSKDLNYTQLTYDESIDREQLDQSGELYSRLYAIINGTANPLISFSDQVSGNQNELNSLKAEGYVVRAFLHYYLVNIYAKAYDPSTAAEDGGIPYVKDLDLDEINPKLSVQEVYDNIMADIDSAIELDALPETPINAMRVGKGFAYAVKARILMSLGDYESALDAVNVALTYNNVLEDHRPLLSSYSSNPLAFSNLRPNGLIADDNLFYSYYARNWPFSVSPSYEIVNEFYEAGNILKDSLGTQVYEEGNAVNLPDIPEWSGGYQQNNAGITTSDLYLIKAECLIRTDEVEEGMNWINEIRLRRVSPYAPLQAANASEAMGYLQKTARIEYLYSGKSYFDIKRWNKEGEYPITISRTLEGVTYTLSPNSSLWIYPFPLEATQLNPTLGKNY</sequence>
<comment type="similarity">
    <text evidence="2">Belongs to the SusD family.</text>
</comment>
<evidence type="ECO:0000256" key="1">
    <source>
        <dbReference type="ARBA" id="ARBA00004442"/>
    </source>
</evidence>
<dbReference type="AlphaFoldDB" id="A0A8J6Q0L5"/>
<comment type="subcellular location">
    <subcellularLocation>
        <location evidence="1">Cell outer membrane</location>
    </subcellularLocation>
</comment>
<dbReference type="RefSeq" id="WP_188224743.1">
    <property type="nucleotide sequence ID" value="NZ_JACVXD010000017.1"/>
</dbReference>
<accession>A0A8J6Q0L5</accession>
<evidence type="ECO:0000259" key="7">
    <source>
        <dbReference type="Pfam" id="PF14322"/>
    </source>
</evidence>
<proteinExistence type="inferred from homology"/>
<dbReference type="Pfam" id="PF14322">
    <property type="entry name" value="SusD-like_3"/>
    <property type="match status" value="1"/>
</dbReference>
<dbReference type="InterPro" id="IPR033985">
    <property type="entry name" value="SusD-like_N"/>
</dbReference>
<evidence type="ECO:0000256" key="3">
    <source>
        <dbReference type="ARBA" id="ARBA00022729"/>
    </source>
</evidence>
<protein>
    <submittedName>
        <fullName evidence="8">RagB/SusD family nutrient uptake outer membrane protein</fullName>
    </submittedName>
</protein>
<dbReference type="InterPro" id="IPR011990">
    <property type="entry name" value="TPR-like_helical_dom_sf"/>
</dbReference>
<feature type="domain" description="RagB/SusD" evidence="6">
    <location>
        <begin position="340"/>
        <end position="466"/>
    </location>
</feature>
<evidence type="ECO:0000313" key="9">
    <source>
        <dbReference type="Proteomes" id="UP000621516"/>
    </source>
</evidence>
<keyword evidence="3" id="KW-0732">Signal</keyword>
<feature type="domain" description="SusD-like N-terminal" evidence="7">
    <location>
        <begin position="80"/>
        <end position="228"/>
    </location>
</feature>
<evidence type="ECO:0000256" key="5">
    <source>
        <dbReference type="ARBA" id="ARBA00023237"/>
    </source>
</evidence>
<dbReference type="PROSITE" id="PS51257">
    <property type="entry name" value="PROKAR_LIPOPROTEIN"/>
    <property type="match status" value="1"/>
</dbReference>
<dbReference type="SUPFAM" id="SSF48452">
    <property type="entry name" value="TPR-like"/>
    <property type="match status" value="1"/>
</dbReference>
<evidence type="ECO:0000256" key="2">
    <source>
        <dbReference type="ARBA" id="ARBA00006275"/>
    </source>
</evidence>
<dbReference type="GO" id="GO:0009279">
    <property type="term" value="C:cell outer membrane"/>
    <property type="evidence" value="ECO:0007669"/>
    <property type="project" value="UniProtKB-SubCell"/>
</dbReference>
<keyword evidence="9" id="KW-1185">Reference proteome</keyword>
<name>A0A8J6Q0L5_9FLAO</name>
<dbReference type="InterPro" id="IPR012944">
    <property type="entry name" value="SusD_RagB_dom"/>
</dbReference>
<dbReference type="Gene3D" id="1.25.40.390">
    <property type="match status" value="1"/>
</dbReference>
<organism evidence="8 9">
    <name type="scientific">Aestuariibaculum marinum</name>
    <dbReference type="NCBI Taxonomy" id="2683592"/>
    <lineage>
        <taxon>Bacteria</taxon>
        <taxon>Pseudomonadati</taxon>
        <taxon>Bacteroidota</taxon>
        <taxon>Flavobacteriia</taxon>
        <taxon>Flavobacteriales</taxon>
        <taxon>Flavobacteriaceae</taxon>
    </lineage>
</organism>
<evidence type="ECO:0000259" key="6">
    <source>
        <dbReference type="Pfam" id="PF07980"/>
    </source>
</evidence>
<gene>
    <name evidence="8" type="ORF">ICJ85_15655</name>
</gene>
<dbReference type="Proteomes" id="UP000621516">
    <property type="component" value="Unassembled WGS sequence"/>
</dbReference>
<dbReference type="EMBL" id="JACVXD010000017">
    <property type="protein sequence ID" value="MBD0825451.1"/>
    <property type="molecule type" value="Genomic_DNA"/>
</dbReference>
<keyword evidence="4" id="KW-0472">Membrane</keyword>
<reference evidence="8 9" key="1">
    <citation type="journal article" date="2018" name="J. Microbiol.">
        <title>Aestuariibaculum marinum sp. nov., a marine bacterium isolated from seawater in South Korea.</title>
        <authorList>
            <person name="Choi J."/>
            <person name="Lee D."/>
            <person name="Jang J.H."/>
            <person name="Cha S."/>
            <person name="Seo T."/>
        </authorList>
    </citation>
    <scope>NUCLEOTIDE SEQUENCE [LARGE SCALE GENOMIC DNA]</scope>
    <source>
        <strain evidence="8 9">IP7</strain>
    </source>
</reference>
<dbReference type="Pfam" id="PF07980">
    <property type="entry name" value="SusD_RagB"/>
    <property type="match status" value="1"/>
</dbReference>
<keyword evidence="5" id="KW-0998">Cell outer membrane</keyword>
<comment type="caution">
    <text evidence="8">The sequence shown here is derived from an EMBL/GenBank/DDBJ whole genome shotgun (WGS) entry which is preliminary data.</text>
</comment>
<evidence type="ECO:0000256" key="4">
    <source>
        <dbReference type="ARBA" id="ARBA00023136"/>
    </source>
</evidence>